<name>A0A2H0EDT1_9BACT</name>
<comment type="caution">
    <text evidence="2">The sequence shown here is derived from an EMBL/GenBank/DDBJ whole genome shotgun (WGS) entry which is preliminary data.</text>
</comment>
<feature type="transmembrane region" description="Helical" evidence="1">
    <location>
        <begin position="44"/>
        <end position="61"/>
    </location>
</feature>
<protein>
    <recommendedName>
        <fullName evidence="4">DUF5673 domain-containing protein</fullName>
    </recommendedName>
</protein>
<sequence>MKKTLKINITRTSTKKSPHRSVSSQNESVIEWQAPEFKYSPKDISWYWLSLIIGIILLALSLWQRNFLFAIFIVIAWLVVVYSAGRNPTIWNFKLSEKGIEINLPNNDPVSAKFYPFSEIEGFDIHGELILKLKKRFSSYLKINFPAEEEEKIKDFLQKYITKEEYSESLADSFSKLIRF</sequence>
<dbReference type="Proteomes" id="UP000229241">
    <property type="component" value="Unassembled WGS sequence"/>
</dbReference>
<keyword evidence="1" id="KW-1133">Transmembrane helix</keyword>
<evidence type="ECO:0008006" key="4">
    <source>
        <dbReference type="Google" id="ProtNLM"/>
    </source>
</evidence>
<proteinExistence type="predicted"/>
<evidence type="ECO:0000256" key="1">
    <source>
        <dbReference type="SAM" id="Phobius"/>
    </source>
</evidence>
<evidence type="ECO:0000313" key="3">
    <source>
        <dbReference type="Proteomes" id="UP000229241"/>
    </source>
</evidence>
<dbReference type="EMBL" id="PCTX01000011">
    <property type="protein sequence ID" value="PIP92338.1"/>
    <property type="molecule type" value="Genomic_DNA"/>
</dbReference>
<feature type="transmembrane region" description="Helical" evidence="1">
    <location>
        <begin position="67"/>
        <end position="85"/>
    </location>
</feature>
<gene>
    <name evidence="2" type="ORF">COW77_00435</name>
</gene>
<evidence type="ECO:0000313" key="2">
    <source>
        <dbReference type="EMBL" id="PIP92338.1"/>
    </source>
</evidence>
<keyword evidence="1" id="KW-0812">Transmembrane</keyword>
<dbReference type="AlphaFoldDB" id="A0A2H0EDT1"/>
<keyword evidence="1" id="KW-0472">Membrane</keyword>
<reference evidence="2 3" key="1">
    <citation type="submission" date="2017-09" db="EMBL/GenBank/DDBJ databases">
        <title>Depth-based differentiation of microbial function through sediment-hosted aquifers and enrichment of novel symbionts in the deep terrestrial subsurface.</title>
        <authorList>
            <person name="Probst A.J."/>
            <person name="Ladd B."/>
            <person name="Jarett J.K."/>
            <person name="Geller-Mcgrath D.E."/>
            <person name="Sieber C.M."/>
            <person name="Emerson J.B."/>
            <person name="Anantharaman K."/>
            <person name="Thomas B.C."/>
            <person name="Malmstrom R."/>
            <person name="Stieglmeier M."/>
            <person name="Klingl A."/>
            <person name="Woyke T."/>
            <person name="Ryan C.M."/>
            <person name="Banfield J.F."/>
        </authorList>
    </citation>
    <scope>NUCLEOTIDE SEQUENCE [LARGE SCALE GENOMIC DNA]</scope>
    <source>
        <strain evidence="2">CG18_big_fil_WC_8_21_14_2_50_39_7</strain>
    </source>
</reference>
<accession>A0A2H0EDT1</accession>
<organism evidence="2 3">
    <name type="scientific">Candidatus Wolfebacteria bacterium CG18_big_fil_WC_8_21_14_2_50_39_7</name>
    <dbReference type="NCBI Taxonomy" id="1975071"/>
    <lineage>
        <taxon>Bacteria</taxon>
        <taxon>Candidatus Wolfeibacteriota</taxon>
    </lineage>
</organism>